<dbReference type="GO" id="GO:0005615">
    <property type="term" value="C:extracellular space"/>
    <property type="evidence" value="ECO:0007669"/>
    <property type="project" value="TreeGrafter"/>
</dbReference>
<evidence type="ECO:0000256" key="2">
    <source>
        <dbReference type="PROSITE-ProRule" id="PRU01379"/>
    </source>
</evidence>
<organism evidence="7">
    <name type="scientific">Dunaliella tertiolecta</name>
    <name type="common">Green alga</name>
    <dbReference type="NCBI Taxonomy" id="3047"/>
    <lineage>
        <taxon>Eukaryota</taxon>
        <taxon>Viridiplantae</taxon>
        <taxon>Chlorophyta</taxon>
        <taxon>core chlorophytes</taxon>
        <taxon>Chlorophyceae</taxon>
        <taxon>CS clade</taxon>
        <taxon>Chlamydomonadales</taxon>
        <taxon>Dunaliellaceae</taxon>
        <taxon>Dunaliella</taxon>
    </lineage>
</organism>
<sequence>MSKALAFTFLLVLGLPQHGRCFSLRRLFQLAIPSPYSPLLSNYMSNEDMAAWLKSYAERCSHVSKLSSFGRSAGGAELLALEISSTPGQRTSKPEFKYVANIHGDEPSGRQLLLALAEKLCTEYPSNSLVKKVVDSLHLFLIPTINPDGFRMKHRENMASVDLNRNFPDPLKKTRLRSGGRPGRDDGEPQPEVQALMDFTLRHKFVASLALHEGALVANYPMDGYPDGSYSTRGIKQPSPDDASFMYIANLYAQRHKTMAASKEFKGGVTNGAQWYPLYGGMQDWNYLVAGCMELTLELNDNKWPKPNRLAEMWLENEQALLEWPLAVGLGGLHGSVRGIGPANGVLPIVATVAVQGIPHNISTSPEGVFHRVLAPGKYTVTVIAPGYTAQTADITIPADGATGVTTNFTLSRMGAATFKAPASVASFSQPDGTVRVVSPQMGISKTTASSGFLASNQKALAFVGLQVLVIGTFIAWRKRRNSTSFRSAL</sequence>
<comment type="similarity">
    <text evidence="1 2">Belongs to the peptidase M14 family.</text>
</comment>
<dbReference type="Gene3D" id="2.60.40.1120">
    <property type="entry name" value="Carboxypeptidase-like, regulatory domain"/>
    <property type="match status" value="1"/>
</dbReference>
<evidence type="ECO:0000256" key="5">
    <source>
        <dbReference type="SAM" id="SignalP"/>
    </source>
</evidence>
<name>A0A7S3QMS3_DUNTE</name>
<dbReference type="GO" id="GO:0006518">
    <property type="term" value="P:peptide metabolic process"/>
    <property type="evidence" value="ECO:0007669"/>
    <property type="project" value="TreeGrafter"/>
</dbReference>
<feature type="transmembrane region" description="Helical" evidence="4">
    <location>
        <begin position="460"/>
        <end position="477"/>
    </location>
</feature>
<dbReference type="Pfam" id="PF00246">
    <property type="entry name" value="Peptidase_M14"/>
    <property type="match status" value="1"/>
</dbReference>
<feature type="region of interest" description="Disordered" evidence="3">
    <location>
        <begin position="163"/>
        <end position="191"/>
    </location>
</feature>
<feature type="active site" description="Proton donor/acceptor" evidence="2">
    <location>
        <position position="298"/>
    </location>
</feature>
<dbReference type="InterPro" id="IPR000834">
    <property type="entry name" value="Peptidase_M14"/>
</dbReference>
<reference evidence="7" key="1">
    <citation type="submission" date="2021-01" db="EMBL/GenBank/DDBJ databases">
        <authorList>
            <person name="Corre E."/>
            <person name="Pelletier E."/>
            <person name="Niang G."/>
            <person name="Scheremetjew M."/>
            <person name="Finn R."/>
            <person name="Kale V."/>
            <person name="Holt S."/>
            <person name="Cochrane G."/>
            <person name="Meng A."/>
            <person name="Brown T."/>
            <person name="Cohen L."/>
        </authorList>
    </citation>
    <scope>NUCLEOTIDE SEQUENCE</scope>
    <source>
        <strain evidence="7">CCMP1320</strain>
    </source>
</reference>
<accession>A0A7S3QMS3</accession>
<dbReference type="SUPFAM" id="SSF49452">
    <property type="entry name" value="Starch-binding domain-like"/>
    <property type="match status" value="1"/>
</dbReference>
<feature type="chain" id="PRO_5031405287" description="Peptidase M14 domain-containing protein" evidence="5">
    <location>
        <begin position="22"/>
        <end position="490"/>
    </location>
</feature>
<evidence type="ECO:0000259" key="6">
    <source>
        <dbReference type="PROSITE" id="PS52035"/>
    </source>
</evidence>
<dbReference type="GO" id="GO:0030246">
    <property type="term" value="F:carbohydrate binding"/>
    <property type="evidence" value="ECO:0007669"/>
    <property type="project" value="InterPro"/>
</dbReference>
<keyword evidence="4" id="KW-0812">Transmembrane</keyword>
<protein>
    <recommendedName>
        <fullName evidence="6">Peptidase M14 domain-containing protein</fullName>
    </recommendedName>
</protein>
<dbReference type="SUPFAM" id="SSF53187">
    <property type="entry name" value="Zn-dependent exopeptidases"/>
    <property type="match status" value="1"/>
</dbReference>
<proteinExistence type="inferred from homology"/>
<evidence type="ECO:0000256" key="4">
    <source>
        <dbReference type="SAM" id="Phobius"/>
    </source>
</evidence>
<dbReference type="PRINTS" id="PR00765">
    <property type="entry name" value="CRBOXYPTASEA"/>
</dbReference>
<dbReference type="GO" id="GO:0008270">
    <property type="term" value="F:zinc ion binding"/>
    <property type="evidence" value="ECO:0007669"/>
    <property type="project" value="InterPro"/>
</dbReference>
<dbReference type="SMART" id="SM00631">
    <property type="entry name" value="Zn_pept"/>
    <property type="match status" value="1"/>
</dbReference>
<feature type="signal peptide" evidence="5">
    <location>
        <begin position="1"/>
        <end position="21"/>
    </location>
</feature>
<dbReference type="EMBL" id="HBIP01005416">
    <property type="protein sequence ID" value="CAE0487648.1"/>
    <property type="molecule type" value="Transcribed_RNA"/>
</dbReference>
<dbReference type="CDD" id="cd11308">
    <property type="entry name" value="Peptidase_M14NE-CP-C_like"/>
    <property type="match status" value="1"/>
</dbReference>
<dbReference type="Pfam" id="PF13620">
    <property type="entry name" value="CarboxypepD_reg"/>
    <property type="match status" value="1"/>
</dbReference>
<dbReference type="PROSITE" id="PS52035">
    <property type="entry name" value="PEPTIDASE_M14"/>
    <property type="match status" value="1"/>
</dbReference>
<dbReference type="AlphaFoldDB" id="A0A7S3QMS3"/>
<dbReference type="InterPro" id="IPR013784">
    <property type="entry name" value="Carb-bd-like_fold"/>
</dbReference>
<feature type="domain" description="Peptidase M14" evidence="6">
    <location>
        <begin position="42"/>
        <end position="328"/>
    </location>
</feature>
<evidence type="ECO:0000256" key="1">
    <source>
        <dbReference type="ARBA" id="ARBA00005988"/>
    </source>
</evidence>
<dbReference type="GO" id="GO:0004181">
    <property type="term" value="F:metallocarboxypeptidase activity"/>
    <property type="evidence" value="ECO:0007669"/>
    <property type="project" value="InterPro"/>
</dbReference>
<dbReference type="InterPro" id="IPR050753">
    <property type="entry name" value="Peptidase_M14_domain"/>
</dbReference>
<dbReference type="PANTHER" id="PTHR11532">
    <property type="entry name" value="PROTEASE M14 CARBOXYPEPTIDASE"/>
    <property type="match status" value="1"/>
</dbReference>
<dbReference type="Gene3D" id="3.40.630.10">
    <property type="entry name" value="Zn peptidases"/>
    <property type="match status" value="1"/>
</dbReference>
<evidence type="ECO:0000256" key="3">
    <source>
        <dbReference type="SAM" id="MobiDB-lite"/>
    </source>
</evidence>
<keyword evidence="4" id="KW-0472">Membrane</keyword>
<dbReference type="GO" id="GO:0016485">
    <property type="term" value="P:protein processing"/>
    <property type="evidence" value="ECO:0007669"/>
    <property type="project" value="TreeGrafter"/>
</dbReference>
<evidence type="ECO:0000313" key="7">
    <source>
        <dbReference type="EMBL" id="CAE0487648.1"/>
    </source>
</evidence>
<keyword evidence="5" id="KW-0732">Signal</keyword>
<keyword evidence="4" id="KW-1133">Transmembrane helix</keyword>
<gene>
    <name evidence="7" type="ORF">DTER00134_LOCUS2694</name>
</gene>
<dbReference type="PANTHER" id="PTHR11532:SF57">
    <property type="entry name" value="CARBOXYPEPTIDASE D, B"/>
    <property type="match status" value="1"/>
</dbReference>